<dbReference type="InterPro" id="IPR001584">
    <property type="entry name" value="Integrase_cat-core"/>
</dbReference>
<dbReference type="PROSITE" id="PS50994">
    <property type="entry name" value="INTEGRASE"/>
    <property type="match status" value="1"/>
</dbReference>
<comment type="similarity">
    <text evidence="1">Belongs to the transposase IS21/IS408/IS1162 family.</text>
</comment>
<dbReference type="PROSITE" id="PS50532">
    <property type="entry name" value="HTH_IS408"/>
    <property type="match status" value="1"/>
</dbReference>
<accession>E6QA21</accession>
<evidence type="ECO:0000259" key="3">
    <source>
        <dbReference type="PROSITE" id="PS50532"/>
    </source>
</evidence>
<reference evidence="5" key="1">
    <citation type="submission" date="2009-10" db="EMBL/GenBank/DDBJ databases">
        <title>Diversity of trophic interactions inside an arsenic-rich microbial ecosystem.</title>
        <authorList>
            <person name="Bertin P.N."/>
            <person name="Heinrich-Salmeron A."/>
            <person name="Pelletier E."/>
            <person name="Goulhen-Chollet F."/>
            <person name="Arsene-Ploetze F."/>
            <person name="Gallien S."/>
            <person name="Calteau A."/>
            <person name="Vallenet D."/>
            <person name="Casiot C."/>
            <person name="Chane-Woon-Ming B."/>
            <person name="Giloteaux L."/>
            <person name="Barakat M."/>
            <person name="Bonnefoy V."/>
            <person name="Bruneel O."/>
            <person name="Chandler M."/>
            <person name="Cleiss J."/>
            <person name="Duran R."/>
            <person name="Elbaz-Poulichet F."/>
            <person name="Fonknechten N."/>
            <person name="Lauga B."/>
            <person name="Mornico D."/>
            <person name="Ortet P."/>
            <person name="Schaeffer C."/>
            <person name="Siguier P."/>
            <person name="Alexander Thil Smith A."/>
            <person name="Van Dorsselaer A."/>
            <person name="Weissenbach J."/>
            <person name="Medigue C."/>
            <person name="Le Paslier D."/>
        </authorList>
    </citation>
    <scope>NUCLEOTIDE SEQUENCE</scope>
</reference>
<feature type="domain" description="HTH IS408-type" evidence="3">
    <location>
        <begin position="4"/>
        <end position="82"/>
    </location>
</feature>
<evidence type="ECO:0000256" key="2">
    <source>
        <dbReference type="SAM" id="MobiDB-lite"/>
    </source>
</evidence>
<dbReference type="NCBIfam" id="NF033546">
    <property type="entry name" value="transpos_IS21"/>
    <property type="match status" value="1"/>
</dbReference>
<dbReference type="Gene3D" id="3.30.420.10">
    <property type="entry name" value="Ribonuclease H-like superfamily/Ribonuclease H"/>
    <property type="match status" value="1"/>
</dbReference>
<dbReference type="InterPro" id="IPR017895">
    <property type="entry name" value="HTH_IS408/IS1162_type"/>
</dbReference>
<organism evidence="5">
    <name type="scientific">mine drainage metagenome</name>
    <dbReference type="NCBI Taxonomy" id="410659"/>
    <lineage>
        <taxon>unclassified sequences</taxon>
        <taxon>metagenomes</taxon>
        <taxon>ecological metagenomes</taxon>
    </lineage>
</organism>
<feature type="region of interest" description="Disordered" evidence="2">
    <location>
        <begin position="476"/>
        <end position="500"/>
    </location>
</feature>
<gene>
    <name evidence="5" type="primary">istA</name>
    <name evidence="5" type="ORF">CARN5_2521</name>
</gene>
<evidence type="ECO:0000313" key="5">
    <source>
        <dbReference type="EMBL" id="CBI04047.1"/>
    </source>
</evidence>
<dbReference type="GO" id="GO:0015074">
    <property type="term" value="P:DNA integration"/>
    <property type="evidence" value="ECO:0007669"/>
    <property type="project" value="InterPro"/>
</dbReference>
<dbReference type="AlphaFoldDB" id="E6QA21"/>
<evidence type="ECO:0000256" key="1">
    <source>
        <dbReference type="ARBA" id="ARBA00009277"/>
    </source>
</evidence>
<proteinExistence type="inferred from homology"/>
<name>E6QA21_9ZZZZ</name>
<feature type="domain" description="Integrase catalytic" evidence="4">
    <location>
        <begin position="126"/>
        <end position="315"/>
    </location>
</feature>
<comment type="caution">
    <text evidence="5">The sequence shown here is derived from an EMBL/GenBank/DDBJ whole genome shotgun (WGS) entry which is preliminary data.</text>
</comment>
<dbReference type="InterPro" id="IPR054353">
    <property type="entry name" value="IstA-like_C"/>
</dbReference>
<dbReference type="Pfam" id="PF22483">
    <property type="entry name" value="Mu-transpos_C_2"/>
    <property type="match status" value="1"/>
</dbReference>
<dbReference type="SUPFAM" id="SSF53098">
    <property type="entry name" value="Ribonuclease H-like"/>
    <property type="match status" value="1"/>
</dbReference>
<dbReference type="EMBL" id="CABP01000043">
    <property type="protein sequence ID" value="CBI04047.1"/>
    <property type="molecule type" value="Genomic_DNA"/>
</dbReference>
<dbReference type="PANTHER" id="PTHR35004">
    <property type="entry name" value="TRANSPOSASE RV3428C-RELATED"/>
    <property type="match status" value="1"/>
</dbReference>
<dbReference type="PANTHER" id="PTHR35004:SF8">
    <property type="entry name" value="TRANSPOSASE RV3428C-RELATED"/>
    <property type="match status" value="1"/>
</dbReference>
<evidence type="ECO:0000259" key="4">
    <source>
        <dbReference type="PROSITE" id="PS50994"/>
    </source>
</evidence>
<dbReference type="InterPro" id="IPR012337">
    <property type="entry name" value="RNaseH-like_sf"/>
</dbReference>
<sequence>MRKIREVLRLKYEAGLSARAIARSVNAGRTTVQEYLQRFAASGLSWPTELDDAALESRLFPPPPPAGTARPEPNWTVVQHELRRKGVTLLLLWQEYKEREPDGFQYSWFCDCYRVWLGRQDLVMRQHHRPGEQCFIDYAGMTVPVTDPGTGELRAAQIFVAVLGASAYTYVEATWSQSLPDWIGSHVRAFTFFGGVPEILVPDNLKSGIAKTCRYEPDANPTYAEMARHYGVAVIPARVRKPRDKALAEVSVQIAERWILARLRHRPFFTLAELNAAIRSLVLQLNTKPFRKRPGSRAEVFATLEAPALQALPDAPYEYAQWKQAKIHPDYHVEIDRHYYSVPYPLVGKTVDVRTSNTTVEIFHRGKRVASHLRSKVPHDFTTVESHMPPSHQAARWSPEKLLEQAARVGPHTRTLMEALMLRRRYPQQAFRSGMGILRLAKTHDRTRMEATCARALRIQAISYRSVASILDKGLDRQAPEQPDRPIIHHGNIRGPEYFH</sequence>
<feature type="compositionally biased region" description="Basic and acidic residues" evidence="2">
    <location>
        <begin position="476"/>
        <end position="487"/>
    </location>
</feature>
<protein>
    <submittedName>
        <fullName evidence="5">Transposase of ISCARN4, IS21 family, ORFA</fullName>
    </submittedName>
</protein>
<dbReference type="InterPro" id="IPR036397">
    <property type="entry name" value="RNaseH_sf"/>
</dbReference>
<dbReference type="GO" id="GO:0003676">
    <property type="term" value="F:nucleic acid binding"/>
    <property type="evidence" value="ECO:0007669"/>
    <property type="project" value="InterPro"/>
</dbReference>
<dbReference type="Pfam" id="PF00665">
    <property type="entry name" value="rve"/>
    <property type="match status" value="1"/>
</dbReference>